<dbReference type="InterPro" id="IPR008271">
    <property type="entry name" value="Ser/Thr_kinase_AS"/>
</dbReference>
<comment type="caution">
    <text evidence="12">The sequence shown here is derived from an EMBL/GenBank/DDBJ whole genome shotgun (WGS) entry which is preliminary data.</text>
</comment>
<dbReference type="EMBL" id="JAPFFF010000005">
    <property type="protein sequence ID" value="KAK8890223.1"/>
    <property type="molecule type" value="Genomic_DNA"/>
</dbReference>
<dbReference type="InterPro" id="IPR051131">
    <property type="entry name" value="NEK_Ser/Thr_kinase_NIMA"/>
</dbReference>
<keyword evidence="2 10" id="KW-0723">Serine/threonine-protein kinase</keyword>
<dbReference type="Gene3D" id="1.10.510.10">
    <property type="entry name" value="Transferase(Phosphotransferase) domain 1"/>
    <property type="match status" value="1"/>
</dbReference>
<evidence type="ECO:0000256" key="10">
    <source>
        <dbReference type="RuleBase" id="RU000304"/>
    </source>
</evidence>
<dbReference type="Pfam" id="PF00069">
    <property type="entry name" value="Pkinase"/>
    <property type="match status" value="1"/>
</dbReference>
<evidence type="ECO:0000256" key="7">
    <source>
        <dbReference type="ARBA" id="ARBA00047899"/>
    </source>
</evidence>
<sequence>MTEYKVIGQLGSGATSIAYLVECKQDNNKYVIKEIPLLELSQSTKENVVQEISIVKKLKHDNIIKIHNATINDGKLDILMEYANGGTLREYVLTKKRIPEDEIIDLFVQICLAVKYIHDRKIIHRDLKTSNIFLLKNKMVKLGDFGFAKALNSTYDQAKTQLGTPYYASPEICSGKPYSTPSDIWALGVILYEMCTSNFPFNGKDMASLVKNIIESKAPKIPSIYCPELRNLCKAMLQKSPLKRPSILEILSLPILKFKAIALLGKKEAEIELNHSTFHGFDAGITPEDFEKESECIKIRMPKKSEFYFMGKPLQIDECSTNQEKANYVHNFIMKLTNPCRFLELLKYSQNKNENPSLPKSEEYIVDLIVQLNDFISRNNL</sequence>
<keyword evidence="5" id="KW-0418">Kinase</keyword>
<keyword evidence="13" id="KW-1185">Reference proteome</keyword>
<evidence type="ECO:0000256" key="8">
    <source>
        <dbReference type="ARBA" id="ARBA00048679"/>
    </source>
</evidence>
<reference evidence="12 13" key="1">
    <citation type="submission" date="2024-04" db="EMBL/GenBank/DDBJ databases">
        <title>Tritrichomonas musculus Genome.</title>
        <authorList>
            <person name="Alves-Ferreira E."/>
            <person name="Grigg M."/>
            <person name="Lorenzi H."/>
            <person name="Galac M."/>
        </authorList>
    </citation>
    <scope>NUCLEOTIDE SEQUENCE [LARGE SCALE GENOMIC DNA]</scope>
    <source>
        <strain evidence="12 13">EAF2021</strain>
    </source>
</reference>
<dbReference type="PANTHER" id="PTHR44899:SF3">
    <property type="entry name" value="SERINE_THREONINE-PROTEIN KINASE NEK1"/>
    <property type="match status" value="1"/>
</dbReference>
<evidence type="ECO:0000256" key="9">
    <source>
        <dbReference type="PROSITE-ProRule" id="PRU10141"/>
    </source>
</evidence>
<evidence type="ECO:0000256" key="6">
    <source>
        <dbReference type="ARBA" id="ARBA00022840"/>
    </source>
</evidence>
<dbReference type="SUPFAM" id="SSF56112">
    <property type="entry name" value="Protein kinase-like (PK-like)"/>
    <property type="match status" value="1"/>
</dbReference>
<accession>A0ABR2KHD7</accession>
<feature type="domain" description="Protein kinase" evidence="11">
    <location>
        <begin position="4"/>
        <end position="256"/>
    </location>
</feature>
<keyword evidence="4 9" id="KW-0547">Nucleotide-binding</keyword>
<keyword evidence="6 9" id="KW-0067">ATP-binding</keyword>
<dbReference type="InterPro" id="IPR017441">
    <property type="entry name" value="Protein_kinase_ATP_BS"/>
</dbReference>
<dbReference type="PROSITE" id="PS50011">
    <property type="entry name" value="PROTEIN_KINASE_DOM"/>
    <property type="match status" value="1"/>
</dbReference>
<dbReference type="PROSITE" id="PS00108">
    <property type="entry name" value="PROTEIN_KINASE_ST"/>
    <property type="match status" value="1"/>
</dbReference>
<dbReference type="PROSITE" id="PS00107">
    <property type="entry name" value="PROTEIN_KINASE_ATP"/>
    <property type="match status" value="1"/>
</dbReference>
<dbReference type="Proteomes" id="UP001470230">
    <property type="component" value="Unassembled WGS sequence"/>
</dbReference>
<feature type="binding site" evidence="9">
    <location>
        <position position="33"/>
    </location>
    <ligand>
        <name>ATP</name>
        <dbReference type="ChEBI" id="CHEBI:30616"/>
    </ligand>
</feature>
<protein>
    <recommendedName>
        <fullName evidence="1">non-specific serine/threonine protein kinase</fullName>
        <ecNumber evidence="1">2.7.11.1</ecNumber>
    </recommendedName>
</protein>
<evidence type="ECO:0000256" key="1">
    <source>
        <dbReference type="ARBA" id="ARBA00012513"/>
    </source>
</evidence>
<evidence type="ECO:0000259" key="11">
    <source>
        <dbReference type="PROSITE" id="PS50011"/>
    </source>
</evidence>
<evidence type="ECO:0000313" key="13">
    <source>
        <dbReference type="Proteomes" id="UP001470230"/>
    </source>
</evidence>
<dbReference type="InterPro" id="IPR011009">
    <property type="entry name" value="Kinase-like_dom_sf"/>
</dbReference>
<keyword evidence="3" id="KW-0808">Transferase</keyword>
<gene>
    <name evidence="12" type="ORF">M9Y10_034994</name>
</gene>
<comment type="similarity">
    <text evidence="10">Belongs to the protein kinase superfamily.</text>
</comment>
<name>A0ABR2KHD7_9EUKA</name>
<organism evidence="12 13">
    <name type="scientific">Tritrichomonas musculus</name>
    <dbReference type="NCBI Taxonomy" id="1915356"/>
    <lineage>
        <taxon>Eukaryota</taxon>
        <taxon>Metamonada</taxon>
        <taxon>Parabasalia</taxon>
        <taxon>Tritrichomonadida</taxon>
        <taxon>Tritrichomonadidae</taxon>
        <taxon>Tritrichomonas</taxon>
    </lineage>
</organism>
<evidence type="ECO:0000256" key="3">
    <source>
        <dbReference type="ARBA" id="ARBA00022679"/>
    </source>
</evidence>
<proteinExistence type="inferred from homology"/>
<dbReference type="SMART" id="SM00220">
    <property type="entry name" value="S_TKc"/>
    <property type="match status" value="1"/>
</dbReference>
<evidence type="ECO:0000256" key="4">
    <source>
        <dbReference type="ARBA" id="ARBA00022741"/>
    </source>
</evidence>
<dbReference type="InterPro" id="IPR000719">
    <property type="entry name" value="Prot_kinase_dom"/>
</dbReference>
<evidence type="ECO:0000256" key="5">
    <source>
        <dbReference type="ARBA" id="ARBA00022777"/>
    </source>
</evidence>
<dbReference type="EC" id="2.7.11.1" evidence="1"/>
<comment type="catalytic activity">
    <reaction evidence="7">
        <text>L-threonyl-[protein] + ATP = O-phospho-L-threonyl-[protein] + ADP + H(+)</text>
        <dbReference type="Rhea" id="RHEA:46608"/>
        <dbReference type="Rhea" id="RHEA-COMP:11060"/>
        <dbReference type="Rhea" id="RHEA-COMP:11605"/>
        <dbReference type="ChEBI" id="CHEBI:15378"/>
        <dbReference type="ChEBI" id="CHEBI:30013"/>
        <dbReference type="ChEBI" id="CHEBI:30616"/>
        <dbReference type="ChEBI" id="CHEBI:61977"/>
        <dbReference type="ChEBI" id="CHEBI:456216"/>
        <dbReference type="EC" id="2.7.11.1"/>
    </reaction>
</comment>
<dbReference type="CDD" id="cd08215">
    <property type="entry name" value="STKc_Nek"/>
    <property type="match status" value="1"/>
</dbReference>
<evidence type="ECO:0000256" key="2">
    <source>
        <dbReference type="ARBA" id="ARBA00022527"/>
    </source>
</evidence>
<comment type="catalytic activity">
    <reaction evidence="8">
        <text>L-seryl-[protein] + ATP = O-phospho-L-seryl-[protein] + ADP + H(+)</text>
        <dbReference type="Rhea" id="RHEA:17989"/>
        <dbReference type="Rhea" id="RHEA-COMP:9863"/>
        <dbReference type="Rhea" id="RHEA-COMP:11604"/>
        <dbReference type="ChEBI" id="CHEBI:15378"/>
        <dbReference type="ChEBI" id="CHEBI:29999"/>
        <dbReference type="ChEBI" id="CHEBI:30616"/>
        <dbReference type="ChEBI" id="CHEBI:83421"/>
        <dbReference type="ChEBI" id="CHEBI:456216"/>
        <dbReference type="EC" id="2.7.11.1"/>
    </reaction>
</comment>
<evidence type="ECO:0000313" key="12">
    <source>
        <dbReference type="EMBL" id="KAK8890223.1"/>
    </source>
</evidence>
<dbReference type="PANTHER" id="PTHR44899">
    <property type="entry name" value="CAMK FAMILY PROTEIN KINASE"/>
    <property type="match status" value="1"/>
</dbReference>